<protein>
    <submittedName>
        <fullName evidence="2">Uncharacterized protein</fullName>
    </submittedName>
</protein>
<accession>A0AAW0U3D9</accession>
<comment type="caution">
    <text evidence="2">The sequence shown here is derived from an EMBL/GenBank/DDBJ whole genome shotgun (WGS) entry which is preliminary data.</text>
</comment>
<evidence type="ECO:0000256" key="1">
    <source>
        <dbReference type="SAM" id="MobiDB-lite"/>
    </source>
</evidence>
<dbReference type="EMBL" id="JARAKH010000019">
    <property type="protein sequence ID" value="KAK8394510.1"/>
    <property type="molecule type" value="Genomic_DNA"/>
</dbReference>
<name>A0AAW0U3D9_SCYPA</name>
<evidence type="ECO:0000313" key="2">
    <source>
        <dbReference type="EMBL" id="KAK8394510.1"/>
    </source>
</evidence>
<feature type="region of interest" description="Disordered" evidence="1">
    <location>
        <begin position="95"/>
        <end position="116"/>
    </location>
</feature>
<keyword evidence="3" id="KW-1185">Reference proteome</keyword>
<proteinExistence type="predicted"/>
<dbReference type="Proteomes" id="UP001487740">
    <property type="component" value="Unassembled WGS sequence"/>
</dbReference>
<organism evidence="2 3">
    <name type="scientific">Scylla paramamosain</name>
    <name type="common">Mud crab</name>
    <dbReference type="NCBI Taxonomy" id="85552"/>
    <lineage>
        <taxon>Eukaryota</taxon>
        <taxon>Metazoa</taxon>
        <taxon>Ecdysozoa</taxon>
        <taxon>Arthropoda</taxon>
        <taxon>Crustacea</taxon>
        <taxon>Multicrustacea</taxon>
        <taxon>Malacostraca</taxon>
        <taxon>Eumalacostraca</taxon>
        <taxon>Eucarida</taxon>
        <taxon>Decapoda</taxon>
        <taxon>Pleocyemata</taxon>
        <taxon>Brachyura</taxon>
        <taxon>Eubrachyura</taxon>
        <taxon>Portunoidea</taxon>
        <taxon>Portunidae</taxon>
        <taxon>Portuninae</taxon>
        <taxon>Scylla</taxon>
    </lineage>
</organism>
<gene>
    <name evidence="2" type="ORF">O3P69_006589</name>
</gene>
<feature type="compositionally biased region" description="Basic and acidic residues" evidence="1">
    <location>
        <begin position="98"/>
        <end position="116"/>
    </location>
</feature>
<evidence type="ECO:0000313" key="3">
    <source>
        <dbReference type="Proteomes" id="UP001487740"/>
    </source>
</evidence>
<sequence>MGRTAEMCLTQYADLSPQSHTYTHAISTSWRFLRVTGAGDKGELSYFVRPAAEYTVHLDLACPGRRGASWVTHATQPAVVEVVMPLRVNKIARKGRWQQREAYKMEREEDTSLQKK</sequence>
<dbReference type="AlphaFoldDB" id="A0AAW0U3D9"/>
<reference evidence="2 3" key="1">
    <citation type="submission" date="2023-03" db="EMBL/GenBank/DDBJ databases">
        <title>High-quality genome of Scylla paramamosain provides insights in environmental adaptation.</title>
        <authorList>
            <person name="Zhang L."/>
        </authorList>
    </citation>
    <scope>NUCLEOTIDE SEQUENCE [LARGE SCALE GENOMIC DNA]</scope>
    <source>
        <strain evidence="2">LZ_2023a</strain>
        <tissue evidence="2">Muscle</tissue>
    </source>
</reference>